<sequence length="579" mass="66439">MKQTIKISQTIIDRLGHSLNSCDGNLYGISHKNELFILVLQADSENKIDFVNFLPTGIELCGRFQVTAESTDLNIQLPTKSILLTSSIGKENNVNIYQEQNGKLNKSEYHIITEQEINSTFLFIRLKGEVVLKSEFTIQALKDAFQVIQKSLPSDSVFGLLKSNLFLQEHDTINAEFNSTINEFYEDLNTANDEGNRKKNKVVNIKPRVLDFNFLQQLTRDKSVDSIKEHAPIGILNKNPLTIIDTLLPLDCISMVHEQTKISKLYEILLKSTTNRLSLFEEKILQFVKSNSNFLRFQPYHYYPEECKHFLTLLYAKSQTDKDTESERQLIHKQLLLDSYTPRFRRANQYSFDKKLNGPLLNPHEGIKNTDNGSYLLMSYHLVQRGTIALVKGKYEYYHYCQNNMDDNGWGCAYRSLQTLASWFKLQGYVDREVPTYKEIQQCLVDIRDKPASFVGSRQWIGSTEVNFVLNTLLGVQNKIVYVSNGEDMASQGPELVNHFQNYGSPIMIGGGVLAHTILGVDYNQQTGDIRFLILDPHYTGGEDLHVIQNKGWCGWKNLSFWNKTAYYNMCLPLVPREV</sequence>
<evidence type="ECO:0000256" key="2">
    <source>
        <dbReference type="ARBA" id="ARBA00022670"/>
    </source>
</evidence>
<dbReference type="GO" id="GO:0006508">
    <property type="term" value="P:proteolysis"/>
    <property type="evidence" value="ECO:0007669"/>
    <property type="project" value="UniProtKB-KW"/>
</dbReference>
<dbReference type="FunFam" id="3.90.70.130:FF:000001">
    <property type="entry name" value="Probable Ufm1-specific protease 2"/>
    <property type="match status" value="1"/>
</dbReference>
<dbReference type="SUPFAM" id="SSF54001">
    <property type="entry name" value="Cysteine proteinases"/>
    <property type="match status" value="1"/>
</dbReference>
<keyword evidence="5" id="KW-0788">Thiol protease</keyword>
<dbReference type="Pfam" id="PF07910">
    <property type="entry name" value="Peptidase_C78"/>
    <property type="match status" value="1"/>
</dbReference>
<dbReference type="InterPro" id="IPR012462">
    <property type="entry name" value="UFSP1/2_DUB_cat"/>
</dbReference>
<dbReference type="InterPro" id="IPR058757">
    <property type="entry name" value="UFSP2_MPN_N"/>
</dbReference>
<name>A0A9N9XIP8_DIABA</name>
<dbReference type="PANTHER" id="PTHR48153:SF2">
    <property type="entry name" value="UFM1-SPECIFIC PROTEASE 2"/>
    <property type="match status" value="1"/>
</dbReference>
<dbReference type="OrthoDB" id="417506at2759"/>
<evidence type="ECO:0000256" key="3">
    <source>
        <dbReference type="ARBA" id="ARBA00022786"/>
    </source>
</evidence>
<evidence type="ECO:0000256" key="1">
    <source>
        <dbReference type="ARBA" id="ARBA00008552"/>
    </source>
</evidence>
<comment type="similarity">
    <text evidence="1">Belongs to the peptidase C78 family.</text>
</comment>
<evidence type="ECO:0000256" key="7">
    <source>
        <dbReference type="ARBA" id="ARBA00073264"/>
    </source>
</evidence>
<gene>
    <name evidence="11" type="ORF">DIABBA_LOCUS10943</name>
</gene>
<dbReference type="Pfam" id="PF26560">
    <property type="entry name" value="UFSP2_MPN_insect"/>
    <property type="match status" value="1"/>
</dbReference>
<comment type="function">
    <text evidence="6">Thiol protease which recognizes and hydrolyzes the peptide bond at the C-terminal Gly of UFM1, a ubiquitin-like modifier protein bound to a number of target proteins. Does not hydrolyze SUMO1 or ISG15 ubiquitin-like proteins.</text>
</comment>
<keyword evidence="4" id="KW-0378">Hydrolase</keyword>
<accession>A0A9N9XIP8</accession>
<dbReference type="GO" id="GO:0005634">
    <property type="term" value="C:nucleus"/>
    <property type="evidence" value="ECO:0007669"/>
    <property type="project" value="TreeGrafter"/>
</dbReference>
<dbReference type="InterPro" id="IPR038765">
    <property type="entry name" value="Papain-like_cys_pep_sf"/>
</dbReference>
<proteinExistence type="inferred from homology"/>
<protein>
    <recommendedName>
        <fullName evidence="7">Probable Ufm1-specific protease 2</fullName>
    </recommendedName>
</protein>
<dbReference type="InterPro" id="IPR049387">
    <property type="entry name" value="UFSP2-like_2nd"/>
</dbReference>
<keyword evidence="2" id="KW-0645">Protease</keyword>
<evidence type="ECO:0000256" key="6">
    <source>
        <dbReference type="ARBA" id="ARBA00057559"/>
    </source>
</evidence>
<feature type="domain" description="UFSP2 second" evidence="9">
    <location>
        <begin position="181"/>
        <end position="352"/>
    </location>
</feature>
<evidence type="ECO:0000313" key="12">
    <source>
        <dbReference type="Proteomes" id="UP001153709"/>
    </source>
</evidence>
<dbReference type="Gene3D" id="3.90.70.130">
    <property type="match status" value="1"/>
</dbReference>
<feature type="domain" description="UFSP1/2/DUB catalytic" evidence="8">
    <location>
        <begin position="388"/>
        <end position="571"/>
    </location>
</feature>
<reference evidence="11" key="1">
    <citation type="submission" date="2022-01" db="EMBL/GenBank/DDBJ databases">
        <authorList>
            <person name="King R."/>
        </authorList>
    </citation>
    <scope>NUCLEOTIDE SEQUENCE</scope>
</reference>
<evidence type="ECO:0000313" key="11">
    <source>
        <dbReference type="EMBL" id="CAG9838009.1"/>
    </source>
</evidence>
<dbReference type="AlphaFoldDB" id="A0A9N9XIP8"/>
<dbReference type="Proteomes" id="UP001153709">
    <property type="component" value="Chromosome 7"/>
</dbReference>
<evidence type="ECO:0000259" key="8">
    <source>
        <dbReference type="Pfam" id="PF07910"/>
    </source>
</evidence>
<keyword evidence="3" id="KW-0833">Ubl conjugation pathway</keyword>
<dbReference type="EMBL" id="OU898282">
    <property type="protein sequence ID" value="CAG9838009.1"/>
    <property type="molecule type" value="Genomic_DNA"/>
</dbReference>
<evidence type="ECO:0000259" key="9">
    <source>
        <dbReference type="Pfam" id="PF20908"/>
    </source>
</evidence>
<evidence type="ECO:0000256" key="4">
    <source>
        <dbReference type="ARBA" id="ARBA00022801"/>
    </source>
</evidence>
<organism evidence="11 12">
    <name type="scientific">Diabrotica balteata</name>
    <name type="common">Banded cucumber beetle</name>
    <dbReference type="NCBI Taxonomy" id="107213"/>
    <lineage>
        <taxon>Eukaryota</taxon>
        <taxon>Metazoa</taxon>
        <taxon>Ecdysozoa</taxon>
        <taxon>Arthropoda</taxon>
        <taxon>Hexapoda</taxon>
        <taxon>Insecta</taxon>
        <taxon>Pterygota</taxon>
        <taxon>Neoptera</taxon>
        <taxon>Endopterygota</taxon>
        <taxon>Coleoptera</taxon>
        <taxon>Polyphaga</taxon>
        <taxon>Cucujiformia</taxon>
        <taxon>Chrysomeloidea</taxon>
        <taxon>Chrysomelidae</taxon>
        <taxon>Galerucinae</taxon>
        <taxon>Diabroticina</taxon>
        <taxon>Diabroticites</taxon>
        <taxon>Diabrotica</taxon>
    </lineage>
</organism>
<dbReference type="GO" id="GO:0005783">
    <property type="term" value="C:endoplasmic reticulum"/>
    <property type="evidence" value="ECO:0007669"/>
    <property type="project" value="TreeGrafter"/>
</dbReference>
<dbReference type="PANTHER" id="PTHR48153">
    <property type="entry name" value="UFM1-SPECIFIC PROTEASE 2"/>
    <property type="match status" value="1"/>
</dbReference>
<dbReference type="Pfam" id="PF20908">
    <property type="entry name" value="UfSP2_N"/>
    <property type="match status" value="1"/>
</dbReference>
<dbReference type="GO" id="GO:0071567">
    <property type="term" value="F:deUFMylase activity"/>
    <property type="evidence" value="ECO:0007669"/>
    <property type="project" value="TreeGrafter"/>
</dbReference>
<keyword evidence="12" id="KW-1185">Reference proteome</keyword>
<evidence type="ECO:0000259" key="10">
    <source>
        <dbReference type="Pfam" id="PF26560"/>
    </source>
</evidence>
<evidence type="ECO:0000256" key="5">
    <source>
        <dbReference type="ARBA" id="ARBA00022807"/>
    </source>
</evidence>
<feature type="domain" description="UFSP2 N-terminal MPN-like" evidence="10">
    <location>
        <begin position="1"/>
        <end position="117"/>
    </location>
</feature>